<keyword evidence="2" id="KW-1133">Transmembrane helix</keyword>
<keyword evidence="2" id="KW-0812">Transmembrane</keyword>
<feature type="region of interest" description="Disordered" evidence="1">
    <location>
        <begin position="17"/>
        <end position="39"/>
    </location>
</feature>
<gene>
    <name evidence="3" type="ORF">RMAR0315_LOCUS4506</name>
</gene>
<name>A0A7S0BJS7_9RHOD</name>
<dbReference type="EMBL" id="HBEK01008271">
    <property type="protein sequence ID" value="CAD8394521.1"/>
    <property type="molecule type" value="Transcribed_RNA"/>
</dbReference>
<evidence type="ECO:0000256" key="1">
    <source>
        <dbReference type="SAM" id="MobiDB-lite"/>
    </source>
</evidence>
<feature type="transmembrane region" description="Helical" evidence="2">
    <location>
        <begin position="82"/>
        <end position="101"/>
    </location>
</feature>
<evidence type="ECO:0000256" key="2">
    <source>
        <dbReference type="SAM" id="Phobius"/>
    </source>
</evidence>
<keyword evidence="2" id="KW-0472">Membrane</keyword>
<proteinExistence type="predicted"/>
<feature type="compositionally biased region" description="Basic and acidic residues" evidence="1">
    <location>
        <begin position="26"/>
        <end position="39"/>
    </location>
</feature>
<evidence type="ECO:0000313" key="3">
    <source>
        <dbReference type="EMBL" id="CAD8394521.1"/>
    </source>
</evidence>
<feature type="region of interest" description="Disordered" evidence="1">
    <location>
        <begin position="109"/>
        <end position="211"/>
    </location>
</feature>
<accession>A0A7S0BJS7</accession>
<feature type="compositionally biased region" description="Basic and acidic residues" evidence="1">
    <location>
        <begin position="150"/>
        <end position="173"/>
    </location>
</feature>
<sequence>MEIFGVRLRRHERFQLDGVSDDTSSDEGHGSDAEDPERRSLWNWQHVDGHGTGSRRRHKAHKKPRLRVLCQGAVDLVKRNKGFVIVVALLSYYVFGMFSGARLPDIRQPANEKRRSDSELIPRDGSFSAGENSYKFVAPPLPPGSADVETDLHQNGRQKAEGEQKPDQQEKKPSQNGQPPAVHPEVEDRNRDHTHKHNHGHAPDLLRGLKLTGSLAESGGDIIQSPFSKEDTGL</sequence>
<reference evidence="3" key="1">
    <citation type="submission" date="2021-01" db="EMBL/GenBank/DDBJ databases">
        <authorList>
            <person name="Corre E."/>
            <person name="Pelletier E."/>
            <person name="Niang G."/>
            <person name="Scheremetjew M."/>
            <person name="Finn R."/>
            <person name="Kale V."/>
            <person name="Holt S."/>
            <person name="Cochrane G."/>
            <person name="Meng A."/>
            <person name="Brown T."/>
            <person name="Cohen L."/>
        </authorList>
    </citation>
    <scope>NUCLEOTIDE SEQUENCE</scope>
    <source>
        <strain evidence="3">UTEX LB 2760</strain>
    </source>
</reference>
<protein>
    <submittedName>
        <fullName evidence="3">Uncharacterized protein</fullName>
    </submittedName>
</protein>
<feature type="compositionally biased region" description="Basic and acidic residues" evidence="1">
    <location>
        <begin position="110"/>
        <end position="122"/>
    </location>
</feature>
<dbReference type="AlphaFoldDB" id="A0A7S0BJS7"/>
<organism evidence="3">
    <name type="scientific">Rhodosorus marinus</name>
    <dbReference type="NCBI Taxonomy" id="101924"/>
    <lineage>
        <taxon>Eukaryota</taxon>
        <taxon>Rhodophyta</taxon>
        <taxon>Stylonematophyceae</taxon>
        <taxon>Stylonematales</taxon>
        <taxon>Stylonemataceae</taxon>
        <taxon>Rhodosorus</taxon>
    </lineage>
</organism>